<dbReference type="EMBL" id="AJVK01036402">
    <property type="status" value="NOT_ANNOTATED_CDS"/>
    <property type="molecule type" value="Genomic_DNA"/>
</dbReference>
<sequence>MDEINAWLDRIEEEYSDVLTPLSYGYSYELEAIRGVLISYQAGNPAIFIESNIHAREWISGATTTWIINELLTSTDPEIRHIAENYDWYIFPITNPDGYRYSHDVDRMWRSTRSHGTGPGASDDPCSQIFAGPYPFSELETGQLANFVNQHLDHIKVYLTLHSFTQLILYPYSWTPAPAANTDDLSQIGHAAADRLRESFGTEYTVHSMHSLYIATGTSGDWAYAGAGIDLTFAYEFRDNGTYGFLLPPDQIIPNSIEVMQSFIALLEEIVILLAFSNAEKVRFDNYKVYVVQIENEEQLNVMHEIEKTAFSSYDFWKSPSYVGNPVEVMVAPHKLSEFEEIMESLQYNYSLKIANVQELVDKQDPANQPKNTGFWERYQTMDEINAWLDQILSDNAYVLRPITYGNSYEMEPIRGVLLSFNAGNPAIFIESNIHAREWITAATTTWLLNELLTSTDPDVRRIAFNYDWYIFPVTNPDGYRHSHDVNRMWRTTRSRHGLLCRGADPNRNFGYRWQDGSGPGASDNACSQTFAGPYAFSELETGQLANFVLDRLDHIKVYLSMHSFSQLLLYPYGWTSAPAADAESLNQIGLAAADRLRVPFGTEYAVHSMNNLYIATGTKYDSREWITAATTTWLVNEFITSNDPEIRRIAESYDWYIFPVTNPDGYRHSHEVNRMWRTTRSRHGLLCRGADPNRNFDFRWQDGSGPGASDNPCSQTFAGPYPFSELETGQLANYVLQRLNHIKMYLSMHNFSELLLYPYGWTLNPSPDAQSLHQIGQAAADRLRVPFGTDYGVHSISNLYVATGSSPDWAYGAADIKLTYAYEFRDNGTYAFLLPPEQIIPNSIEVMQSLIGMIDESERLGFLAIKMRNLIVFSVVILLAFANAEKVRFDNYKVYVVQIDNEEQLNVMHEIERTAFSSYDFWRNPSYVGNPVEIMVAPHKASEFAEIMESLQYNYIVKIANVQELVDKQDPANQPRNTGFWERYQTMDEINTWMDQMLAQHGNVLTPITYGNSYEMEPIRGFLMSYRSGNPAIFIESNIHAR</sequence>
<comment type="caution">
    <text evidence="15">Lacks conserved residue(s) required for the propagation of feature annotation.</text>
</comment>
<comment type="subcellular location">
    <subcellularLocation>
        <location evidence="2">Secreted</location>
    </subcellularLocation>
</comment>
<dbReference type="PANTHER" id="PTHR11705:SF153">
    <property type="entry name" value="ZINC CARBOXYPEPTIDASE A 1-LIKE PROTEIN"/>
    <property type="match status" value="1"/>
</dbReference>
<dbReference type="PROSITE" id="PS00132">
    <property type="entry name" value="CARBOXYPEPT_ZN_1"/>
    <property type="match status" value="2"/>
</dbReference>
<keyword evidence="7" id="KW-0479">Metal-binding</keyword>
<evidence type="ECO:0000256" key="14">
    <source>
        <dbReference type="ARBA" id="ARBA00069039"/>
    </source>
</evidence>
<dbReference type="PROSITE" id="PS52035">
    <property type="entry name" value="PEPTIDASE_M14"/>
    <property type="match status" value="3"/>
</dbReference>
<dbReference type="InterPro" id="IPR000834">
    <property type="entry name" value="Peptidase_M14"/>
</dbReference>
<dbReference type="PANTHER" id="PTHR11705">
    <property type="entry name" value="PROTEASE FAMILY M14 CARBOXYPEPTIDASE A,B"/>
    <property type="match status" value="1"/>
</dbReference>
<dbReference type="Pfam" id="PF00246">
    <property type="entry name" value="Peptidase_M14"/>
    <property type="match status" value="4"/>
</dbReference>
<reference evidence="17" key="1">
    <citation type="submission" date="2022-08" db="UniProtKB">
        <authorList>
            <consortium name="EnsemblMetazoa"/>
        </authorList>
    </citation>
    <scope>IDENTIFICATION</scope>
    <source>
        <strain evidence="17">Israel</strain>
    </source>
</reference>
<dbReference type="GO" id="GO:0008270">
    <property type="term" value="F:zinc ion binding"/>
    <property type="evidence" value="ECO:0007669"/>
    <property type="project" value="InterPro"/>
</dbReference>
<dbReference type="InterPro" id="IPR057247">
    <property type="entry name" value="CARBOXYPEPT_ZN_2"/>
</dbReference>
<keyword evidence="10" id="KW-0862">Zinc</keyword>
<feature type="active site" description="Proton donor/acceptor" evidence="15">
    <location>
        <position position="236"/>
    </location>
</feature>
<keyword evidence="4" id="KW-0964">Secreted</keyword>
<evidence type="ECO:0000256" key="9">
    <source>
        <dbReference type="ARBA" id="ARBA00022801"/>
    </source>
</evidence>
<dbReference type="Gene3D" id="3.40.630.10">
    <property type="entry name" value="Zn peptidases"/>
    <property type="match status" value="4"/>
</dbReference>
<accession>A0A1B0DLF8</accession>
<comment type="cofactor">
    <cofactor evidence="1">
        <name>Zn(2+)</name>
        <dbReference type="ChEBI" id="CHEBI:29105"/>
    </cofactor>
</comment>
<evidence type="ECO:0000259" key="16">
    <source>
        <dbReference type="PROSITE" id="PS52035"/>
    </source>
</evidence>
<dbReference type="SMART" id="SM00631">
    <property type="entry name" value="Zn_pept"/>
    <property type="match status" value="3"/>
</dbReference>
<keyword evidence="6" id="KW-0645">Protease</keyword>
<dbReference type="GO" id="GO:0004181">
    <property type="term" value="F:metallocarboxypeptidase activity"/>
    <property type="evidence" value="ECO:0007669"/>
    <property type="project" value="InterPro"/>
</dbReference>
<evidence type="ECO:0000256" key="15">
    <source>
        <dbReference type="PROSITE-ProRule" id="PRU01379"/>
    </source>
</evidence>
<protein>
    <recommendedName>
        <fullName evidence="14">Zinc carboxypeptidase A 1</fullName>
    </recommendedName>
</protein>
<dbReference type="SUPFAM" id="SSF53187">
    <property type="entry name" value="Zn-dependent exopeptidases"/>
    <property type="match status" value="4"/>
</dbReference>
<dbReference type="Pfam" id="PF02244">
    <property type="entry name" value="Propep_M14"/>
    <property type="match status" value="2"/>
</dbReference>
<dbReference type="GO" id="GO:0006508">
    <property type="term" value="P:proteolysis"/>
    <property type="evidence" value="ECO:0007669"/>
    <property type="project" value="UniProtKB-KW"/>
</dbReference>
<dbReference type="InterPro" id="IPR036990">
    <property type="entry name" value="M14A-like_propep"/>
</dbReference>
<feature type="domain" description="Peptidase M14" evidence="16">
    <location>
        <begin position="378"/>
        <end position="858"/>
    </location>
</feature>
<dbReference type="EnsemblMetazoa" id="PPAI009198-RA">
    <property type="protein sequence ID" value="PPAI009198-PA"/>
    <property type="gene ID" value="PPAI009198"/>
</dbReference>
<evidence type="ECO:0000256" key="7">
    <source>
        <dbReference type="ARBA" id="ARBA00022723"/>
    </source>
</evidence>
<comment type="similarity">
    <text evidence="3 15">Belongs to the peptidase M14 family.</text>
</comment>
<keyword evidence="11" id="KW-0482">Metalloprotease</keyword>
<evidence type="ECO:0000313" key="18">
    <source>
        <dbReference type="Proteomes" id="UP000092462"/>
    </source>
</evidence>
<evidence type="ECO:0000256" key="11">
    <source>
        <dbReference type="ARBA" id="ARBA00023049"/>
    </source>
</evidence>
<feature type="active site" description="Proton donor/acceptor" evidence="15">
    <location>
        <position position="824"/>
    </location>
</feature>
<organism evidence="17 18">
    <name type="scientific">Phlebotomus papatasi</name>
    <name type="common">Sandfly</name>
    <dbReference type="NCBI Taxonomy" id="29031"/>
    <lineage>
        <taxon>Eukaryota</taxon>
        <taxon>Metazoa</taxon>
        <taxon>Ecdysozoa</taxon>
        <taxon>Arthropoda</taxon>
        <taxon>Hexapoda</taxon>
        <taxon>Insecta</taxon>
        <taxon>Pterygota</taxon>
        <taxon>Neoptera</taxon>
        <taxon>Endopterygota</taxon>
        <taxon>Diptera</taxon>
        <taxon>Nematocera</taxon>
        <taxon>Psychodoidea</taxon>
        <taxon>Psychodidae</taxon>
        <taxon>Phlebotomus</taxon>
        <taxon>Phlebotomus</taxon>
    </lineage>
</organism>
<dbReference type="Proteomes" id="UP000092462">
    <property type="component" value="Unassembled WGS sequence"/>
</dbReference>
<name>A0A1B0DLF8_PHLPP</name>
<dbReference type="PRINTS" id="PR00765">
    <property type="entry name" value="CRBOXYPTASEA"/>
</dbReference>
<dbReference type="EMBL" id="AJVK01036401">
    <property type="status" value="NOT_ANNOTATED_CDS"/>
    <property type="molecule type" value="Genomic_DNA"/>
</dbReference>
<keyword evidence="5" id="KW-0121">Carboxypeptidase</keyword>
<keyword evidence="12" id="KW-1015">Disulfide bond</keyword>
<evidence type="ECO:0000256" key="2">
    <source>
        <dbReference type="ARBA" id="ARBA00004613"/>
    </source>
</evidence>
<evidence type="ECO:0000256" key="13">
    <source>
        <dbReference type="ARBA" id="ARBA00057299"/>
    </source>
</evidence>
<feature type="domain" description="Peptidase M14" evidence="16">
    <location>
        <begin position="1"/>
        <end position="270"/>
    </location>
</feature>
<feature type="domain" description="Peptidase M14" evidence="16">
    <location>
        <begin position="984"/>
        <end position="1043"/>
    </location>
</feature>
<dbReference type="InterPro" id="IPR003146">
    <property type="entry name" value="M14A_act_pep"/>
</dbReference>
<dbReference type="SUPFAM" id="SSF54897">
    <property type="entry name" value="Protease propeptides/inhibitors"/>
    <property type="match status" value="2"/>
</dbReference>
<evidence type="ECO:0000256" key="6">
    <source>
        <dbReference type="ARBA" id="ARBA00022670"/>
    </source>
</evidence>
<keyword evidence="8" id="KW-0732">Signal</keyword>
<evidence type="ECO:0000256" key="10">
    <source>
        <dbReference type="ARBA" id="ARBA00022833"/>
    </source>
</evidence>
<evidence type="ECO:0000256" key="1">
    <source>
        <dbReference type="ARBA" id="ARBA00001947"/>
    </source>
</evidence>
<dbReference type="Gene3D" id="3.30.70.340">
    <property type="entry name" value="Metallocarboxypeptidase-like"/>
    <property type="match status" value="2"/>
</dbReference>
<evidence type="ECO:0000256" key="12">
    <source>
        <dbReference type="ARBA" id="ARBA00023157"/>
    </source>
</evidence>
<keyword evidence="9" id="KW-0378">Hydrolase</keyword>
<dbReference type="VEuPathDB" id="VectorBase:PPAI009198"/>
<evidence type="ECO:0000256" key="3">
    <source>
        <dbReference type="ARBA" id="ARBA00005988"/>
    </source>
</evidence>
<evidence type="ECO:0000256" key="5">
    <source>
        <dbReference type="ARBA" id="ARBA00022645"/>
    </source>
</evidence>
<dbReference type="InterPro" id="IPR057246">
    <property type="entry name" value="CARBOXYPEPT_ZN_1"/>
</dbReference>
<keyword evidence="18" id="KW-1185">Reference proteome</keyword>
<evidence type="ECO:0000256" key="4">
    <source>
        <dbReference type="ARBA" id="ARBA00022525"/>
    </source>
</evidence>
<dbReference type="FunFam" id="3.30.70.340:FF:000002">
    <property type="entry name" value="Carboxypeptidase A"/>
    <property type="match status" value="2"/>
</dbReference>
<dbReference type="GO" id="GO:0005615">
    <property type="term" value="C:extracellular space"/>
    <property type="evidence" value="ECO:0007669"/>
    <property type="project" value="TreeGrafter"/>
</dbReference>
<dbReference type="VEuPathDB" id="VectorBase:PPAPM1_009622"/>
<dbReference type="AlphaFoldDB" id="A0A1B0DLF8"/>
<proteinExistence type="inferred from homology"/>
<dbReference type="PROSITE" id="PS00133">
    <property type="entry name" value="CARBOXYPEPT_ZN_2"/>
    <property type="match status" value="2"/>
</dbReference>
<evidence type="ECO:0000256" key="8">
    <source>
        <dbReference type="ARBA" id="ARBA00022729"/>
    </source>
</evidence>
<dbReference type="FunFam" id="3.40.630.10:FF:000040">
    <property type="entry name" value="zinc carboxypeptidase"/>
    <property type="match status" value="3"/>
</dbReference>
<evidence type="ECO:0000313" key="17">
    <source>
        <dbReference type="EnsemblMetazoa" id="PPAI009198-PA"/>
    </source>
</evidence>
<comment type="function">
    <text evidence="13">Involved in the digestion of the blood meal.</text>
</comment>